<proteinExistence type="predicted"/>
<accession>A0A4P5PCG9</accession>
<dbReference type="EMBL" id="BJCC01000055">
    <property type="protein sequence ID" value="GCF95927.1"/>
    <property type="molecule type" value="Genomic_DNA"/>
</dbReference>
<gene>
    <name evidence="1" type="ORF">NRIC_38180</name>
</gene>
<reference evidence="2" key="1">
    <citation type="submission" date="2019-02" db="EMBL/GenBank/DDBJ databases">
        <title>Draft genome sequence of Enterococcus sp. Gos25-1.</title>
        <authorList>
            <person name="Tanaka N."/>
            <person name="Shiwa Y."/>
            <person name="Fujita N."/>
        </authorList>
    </citation>
    <scope>NUCLEOTIDE SEQUENCE [LARGE SCALE GENOMIC DNA]</scope>
    <source>
        <strain evidence="2">Gos25-1</strain>
    </source>
</reference>
<organism evidence="1 2">
    <name type="scientific">Enterococcus florum</name>
    <dbReference type="NCBI Taxonomy" id="2480627"/>
    <lineage>
        <taxon>Bacteria</taxon>
        <taxon>Bacillati</taxon>
        <taxon>Bacillota</taxon>
        <taxon>Bacilli</taxon>
        <taxon>Lactobacillales</taxon>
        <taxon>Enterococcaceae</taxon>
        <taxon>Enterococcus</taxon>
    </lineage>
</organism>
<keyword evidence="2" id="KW-1185">Reference proteome</keyword>
<evidence type="ECO:0000313" key="1">
    <source>
        <dbReference type="EMBL" id="GCF95927.1"/>
    </source>
</evidence>
<dbReference type="AlphaFoldDB" id="A0A4P5PCG9"/>
<evidence type="ECO:0000313" key="2">
    <source>
        <dbReference type="Proteomes" id="UP000290567"/>
    </source>
</evidence>
<name>A0A4P5PCG9_9ENTE</name>
<protein>
    <submittedName>
        <fullName evidence="1">Uncharacterized protein</fullName>
    </submittedName>
</protein>
<dbReference type="Proteomes" id="UP000290567">
    <property type="component" value="Unassembled WGS sequence"/>
</dbReference>
<sequence length="70" mass="7893">MNIKVNVYQLLMESIINSVDSIIETPETKVLSSKQEAVTYLESTLPSLVKRIEKEAAVNLECQIDKLVNQ</sequence>
<dbReference type="RefSeq" id="WP_146624293.1">
    <property type="nucleotide sequence ID" value="NZ_BJCC01000055.1"/>
</dbReference>
<comment type="caution">
    <text evidence="1">The sequence shown here is derived from an EMBL/GenBank/DDBJ whole genome shotgun (WGS) entry which is preliminary data.</text>
</comment>